<evidence type="ECO:0000313" key="2">
    <source>
        <dbReference type="EMBL" id="CAA9276054.1"/>
    </source>
</evidence>
<feature type="non-terminal residue" evidence="2">
    <location>
        <position position="118"/>
    </location>
</feature>
<protein>
    <submittedName>
        <fullName evidence="2">Uncharacterized protein</fullName>
    </submittedName>
</protein>
<organism evidence="2">
    <name type="scientific">uncultured Chloroflexota bacterium</name>
    <dbReference type="NCBI Taxonomy" id="166587"/>
    <lineage>
        <taxon>Bacteria</taxon>
        <taxon>Bacillati</taxon>
        <taxon>Chloroflexota</taxon>
        <taxon>environmental samples</taxon>
    </lineage>
</organism>
<accession>A0A6J4JBS1</accession>
<feature type="compositionally biased region" description="Basic residues" evidence="1">
    <location>
        <begin position="45"/>
        <end position="54"/>
    </location>
</feature>
<evidence type="ECO:0000256" key="1">
    <source>
        <dbReference type="SAM" id="MobiDB-lite"/>
    </source>
</evidence>
<feature type="non-terminal residue" evidence="2">
    <location>
        <position position="1"/>
    </location>
</feature>
<dbReference type="AlphaFoldDB" id="A0A6J4JBS1"/>
<name>A0A6J4JBS1_9CHLR</name>
<sequence>GHTHHTHHTHHERDEHTPDVRRDRARIRTGRAAGGPRRRADPARARPRGGRHLRVRAERRQRPPGSGDSGRPRVVPRDRPAVRHAGAVRRLQHGPAAGARPLLGHLARRTHLHVPAAV</sequence>
<gene>
    <name evidence="2" type="ORF">AVDCRST_MAG77-3448</name>
</gene>
<feature type="region of interest" description="Disordered" evidence="1">
    <location>
        <begin position="1"/>
        <end position="80"/>
    </location>
</feature>
<feature type="compositionally biased region" description="Basic and acidic residues" evidence="1">
    <location>
        <begin position="11"/>
        <end position="22"/>
    </location>
</feature>
<reference evidence="2" key="1">
    <citation type="submission" date="2020-02" db="EMBL/GenBank/DDBJ databases">
        <authorList>
            <person name="Meier V. D."/>
        </authorList>
    </citation>
    <scope>NUCLEOTIDE SEQUENCE</scope>
    <source>
        <strain evidence="2">AVDCRST_MAG77</strain>
    </source>
</reference>
<proteinExistence type="predicted"/>
<dbReference type="EMBL" id="CADCTC010000191">
    <property type="protein sequence ID" value="CAA9276054.1"/>
    <property type="molecule type" value="Genomic_DNA"/>
</dbReference>
<feature type="compositionally biased region" description="Basic residues" evidence="1">
    <location>
        <begin position="1"/>
        <end position="10"/>
    </location>
</feature>